<evidence type="ECO:0000256" key="1">
    <source>
        <dbReference type="SAM" id="Phobius"/>
    </source>
</evidence>
<dbReference type="EMBL" id="KQ242033">
    <property type="protein sequence ID" value="KNC81444.1"/>
    <property type="molecule type" value="Genomic_DNA"/>
</dbReference>
<keyword evidence="1" id="KW-1133">Transmembrane helix</keyword>
<keyword evidence="1" id="KW-0812">Transmembrane</keyword>
<gene>
    <name evidence="2" type="ORF">SARC_06233</name>
</gene>
<feature type="transmembrane region" description="Helical" evidence="1">
    <location>
        <begin position="34"/>
        <end position="51"/>
    </location>
</feature>
<feature type="transmembrane region" description="Helical" evidence="1">
    <location>
        <begin position="57"/>
        <end position="84"/>
    </location>
</feature>
<name>A0A0L0FXS0_9EUKA</name>
<dbReference type="Proteomes" id="UP000054560">
    <property type="component" value="Unassembled WGS sequence"/>
</dbReference>
<proteinExistence type="predicted"/>
<accession>A0A0L0FXS0</accession>
<dbReference type="AlphaFoldDB" id="A0A0L0FXS0"/>
<dbReference type="GeneID" id="25906737"/>
<organism evidence="2 3">
    <name type="scientific">Sphaeroforma arctica JP610</name>
    <dbReference type="NCBI Taxonomy" id="667725"/>
    <lineage>
        <taxon>Eukaryota</taxon>
        <taxon>Ichthyosporea</taxon>
        <taxon>Ichthyophonida</taxon>
        <taxon>Sphaeroforma</taxon>
    </lineage>
</organism>
<protein>
    <submittedName>
        <fullName evidence="2">Uncharacterized protein</fullName>
    </submittedName>
</protein>
<keyword evidence="1" id="KW-0472">Membrane</keyword>
<sequence>MDLPAFDDEVLTKFTDLPLLSPIYLSPGQHLTPSYSPCALIGFALLGLAALQGSLLFLSVCVLCLVLCWVTFVGTWLALFSYVAHAIHSRAYLKVEHATTPGPVSMRDAELTATSDVYSERHLKGRRVSFCPTVDNDSGWDVNFIGTGDESAIKPFAGKVKKIAPDSVDEMMETSVAA</sequence>
<dbReference type="RefSeq" id="XP_014155346.1">
    <property type="nucleotide sequence ID" value="XM_014299871.1"/>
</dbReference>
<evidence type="ECO:0000313" key="3">
    <source>
        <dbReference type="Proteomes" id="UP000054560"/>
    </source>
</evidence>
<keyword evidence="3" id="KW-1185">Reference proteome</keyword>
<reference evidence="2 3" key="1">
    <citation type="submission" date="2011-02" db="EMBL/GenBank/DDBJ databases">
        <title>The Genome Sequence of Sphaeroforma arctica JP610.</title>
        <authorList>
            <consortium name="The Broad Institute Genome Sequencing Platform"/>
            <person name="Russ C."/>
            <person name="Cuomo C."/>
            <person name="Young S.K."/>
            <person name="Zeng Q."/>
            <person name="Gargeya S."/>
            <person name="Alvarado L."/>
            <person name="Berlin A."/>
            <person name="Chapman S.B."/>
            <person name="Chen Z."/>
            <person name="Freedman E."/>
            <person name="Gellesch M."/>
            <person name="Goldberg J."/>
            <person name="Griggs A."/>
            <person name="Gujja S."/>
            <person name="Heilman E."/>
            <person name="Heiman D."/>
            <person name="Howarth C."/>
            <person name="Mehta T."/>
            <person name="Neiman D."/>
            <person name="Pearson M."/>
            <person name="Roberts A."/>
            <person name="Saif S."/>
            <person name="Shea T."/>
            <person name="Shenoy N."/>
            <person name="Sisk P."/>
            <person name="Stolte C."/>
            <person name="Sykes S."/>
            <person name="White J."/>
            <person name="Yandava C."/>
            <person name="Burger G."/>
            <person name="Gray M.W."/>
            <person name="Holland P.W.H."/>
            <person name="King N."/>
            <person name="Lang F.B.F."/>
            <person name="Roger A.J."/>
            <person name="Ruiz-Trillo I."/>
            <person name="Haas B."/>
            <person name="Nusbaum C."/>
            <person name="Birren B."/>
        </authorList>
    </citation>
    <scope>NUCLEOTIDE SEQUENCE [LARGE SCALE GENOMIC DNA]</scope>
    <source>
        <strain evidence="2 3">JP610</strain>
    </source>
</reference>
<evidence type="ECO:0000313" key="2">
    <source>
        <dbReference type="EMBL" id="KNC81444.1"/>
    </source>
</evidence>